<evidence type="ECO:0000259" key="3">
    <source>
        <dbReference type="PROSITE" id="PS50222"/>
    </source>
</evidence>
<gene>
    <name evidence="4" type="ORF">PCOR1329_LOCUS38381</name>
</gene>
<dbReference type="Proteomes" id="UP001189429">
    <property type="component" value="Unassembled WGS sequence"/>
</dbReference>
<evidence type="ECO:0000313" key="5">
    <source>
        <dbReference type="Proteomes" id="UP001189429"/>
    </source>
</evidence>
<dbReference type="InterPro" id="IPR018247">
    <property type="entry name" value="EF_Hand_1_Ca_BS"/>
</dbReference>
<dbReference type="SUPFAM" id="SSF47473">
    <property type="entry name" value="EF-hand"/>
    <property type="match status" value="1"/>
</dbReference>
<dbReference type="InterPro" id="IPR002048">
    <property type="entry name" value="EF_hand_dom"/>
</dbReference>
<dbReference type="PROSITE" id="PS50222">
    <property type="entry name" value="EF_HAND_2"/>
    <property type="match status" value="1"/>
</dbReference>
<dbReference type="EMBL" id="CAUYUJ010014647">
    <property type="protein sequence ID" value="CAK0844240.1"/>
    <property type="molecule type" value="Genomic_DNA"/>
</dbReference>
<evidence type="ECO:0000256" key="2">
    <source>
        <dbReference type="SAM" id="MobiDB-lite"/>
    </source>
</evidence>
<dbReference type="InterPro" id="IPR011992">
    <property type="entry name" value="EF-hand-dom_pair"/>
</dbReference>
<comment type="caution">
    <text evidence="4">The sequence shown here is derived from an EMBL/GenBank/DDBJ whole genome shotgun (WGS) entry which is preliminary data.</text>
</comment>
<feature type="domain" description="EF-hand" evidence="3">
    <location>
        <begin position="21"/>
        <end position="56"/>
    </location>
</feature>
<keyword evidence="5" id="KW-1185">Reference proteome</keyword>
<evidence type="ECO:0000313" key="4">
    <source>
        <dbReference type="EMBL" id="CAK0844240.1"/>
    </source>
</evidence>
<protein>
    <recommendedName>
        <fullName evidence="3">EF-hand domain-containing protein</fullName>
    </recommendedName>
</protein>
<keyword evidence="1" id="KW-0106">Calcium</keyword>
<organism evidence="4 5">
    <name type="scientific">Prorocentrum cordatum</name>
    <dbReference type="NCBI Taxonomy" id="2364126"/>
    <lineage>
        <taxon>Eukaryota</taxon>
        <taxon>Sar</taxon>
        <taxon>Alveolata</taxon>
        <taxon>Dinophyceae</taxon>
        <taxon>Prorocentrales</taxon>
        <taxon>Prorocentraceae</taxon>
        <taxon>Prorocentrum</taxon>
    </lineage>
</organism>
<accession>A0ABN9TGF8</accession>
<name>A0ABN9TGF8_9DINO</name>
<sequence>MKLAKPDHKVLAQEKHKQELVESGELRRVCENIDVDGDRMITSEEFVAAYQTNKKLRAHFAVLGLDISDAKVFFDTLAGDDDAPEIDIEVFIKHCMRLKGAATSIDLHHFQVENRLACRRQQEFIERCGGRIERLAARVAHLAAVLHRREQGSSARDFEHGHHRRRRQRPTARGGATYTRIRPGASPKA</sequence>
<reference evidence="4" key="1">
    <citation type="submission" date="2023-10" db="EMBL/GenBank/DDBJ databases">
        <authorList>
            <person name="Chen Y."/>
            <person name="Shah S."/>
            <person name="Dougan E. K."/>
            <person name="Thang M."/>
            <person name="Chan C."/>
        </authorList>
    </citation>
    <scope>NUCLEOTIDE SEQUENCE [LARGE SCALE GENOMIC DNA]</scope>
</reference>
<dbReference type="Gene3D" id="1.10.238.10">
    <property type="entry name" value="EF-hand"/>
    <property type="match status" value="1"/>
</dbReference>
<dbReference type="PROSITE" id="PS00018">
    <property type="entry name" value="EF_HAND_1"/>
    <property type="match status" value="1"/>
</dbReference>
<feature type="region of interest" description="Disordered" evidence="2">
    <location>
        <begin position="153"/>
        <end position="189"/>
    </location>
</feature>
<feature type="compositionally biased region" description="Basic residues" evidence="2">
    <location>
        <begin position="161"/>
        <end position="170"/>
    </location>
</feature>
<evidence type="ECO:0000256" key="1">
    <source>
        <dbReference type="ARBA" id="ARBA00022837"/>
    </source>
</evidence>
<proteinExistence type="predicted"/>